<dbReference type="InterPro" id="IPR036890">
    <property type="entry name" value="HATPase_C_sf"/>
</dbReference>
<dbReference type="PRINTS" id="PR00344">
    <property type="entry name" value="BCTRLSENSOR"/>
</dbReference>
<gene>
    <name evidence="11" type="ORF">Dpo_17c00500</name>
</gene>
<keyword evidence="4" id="KW-0808">Transferase</keyword>
<dbReference type="Pfam" id="PF13426">
    <property type="entry name" value="PAS_9"/>
    <property type="match status" value="1"/>
</dbReference>
<feature type="domain" description="PAC" evidence="10">
    <location>
        <begin position="312"/>
        <end position="364"/>
    </location>
</feature>
<evidence type="ECO:0000259" key="8">
    <source>
        <dbReference type="PROSITE" id="PS50110"/>
    </source>
</evidence>
<dbReference type="Pfam" id="PF02518">
    <property type="entry name" value="HATPase_c"/>
    <property type="match status" value="1"/>
</dbReference>
<dbReference type="InterPro" id="IPR052162">
    <property type="entry name" value="Sensor_kinase/Photoreceptor"/>
</dbReference>
<feature type="domain" description="PAC" evidence="10">
    <location>
        <begin position="187"/>
        <end position="237"/>
    </location>
</feature>
<dbReference type="PANTHER" id="PTHR43304">
    <property type="entry name" value="PHYTOCHROME-LIKE PROTEIN CPH1"/>
    <property type="match status" value="1"/>
</dbReference>
<dbReference type="SUPFAM" id="SSF55785">
    <property type="entry name" value="PYP-like sensor domain (PAS domain)"/>
    <property type="match status" value="3"/>
</dbReference>
<dbReference type="InterPro" id="IPR001789">
    <property type="entry name" value="Sig_transdc_resp-reg_receiver"/>
</dbReference>
<keyword evidence="3 6" id="KW-0597">Phosphoprotein</keyword>
<sequence>MFDLVSVTDMKGNFIFLSASCKILNYDLDSLIGKNVLELVHPKDLPEISLRFSDLLSRFDDNQKVEYRYRCADGTYIWLETVGRFIRDDKGNPKEILFSSRDITERKFAEEKLVKEATRRHLLMEQSRDGIVILDQTGQVVESNRRFADMLNYPFESMNRLKVSDWEFLYPPDRLIEMINSVDEKGDHFETRHRRRDGSVYDVAISTNAAWFDEQKLIFCICRDITERKQAEEALRESEARFRSVYDHTAVGLVHVSLDLHIISANKAYHDMLGYKENDLIGRHLKEITHPDVIDENFQNQAKLASGEIDHYSMEKKFIHKNGQTVHAILDANLIRDALGNPTYFLGSVVNITERIQAAAEREKIQAQLTQAQKLESIGSLAGGIAHDFNNLLFPIVGLSEMMLDDFPPGSPEHSDAQQIFEAGKRGRALVHQILSFSRQSEYQRIPVHIQTILKEVFKLCRTTIPAEIPITQDIQIDCRPVMADPTQIHQIAMNLITNAFHAVEPTGGTISIQLKEILYHQKDTTADHLASGTYAMLSVSDTGTGIDPAIMNKIFDPYFTTKGKGRGTGLGLATVYGIVKAYGGDIRVDSEPGKGACFHVCLPVLETSEAKDIEKQPQPLPTGTEHILLVDDEKPIVQLEKQMLERLGYRTTCFSNSVDALAAFEMDPSQFDLVITDMHMPNLTGAHLAEKMIAVKPALPVIVCTGFSESINREKAAAMGIRGLLMKPVGLMDLARKIREVLDSKSG</sequence>
<dbReference type="Pfam" id="PF00072">
    <property type="entry name" value="Response_reg"/>
    <property type="match status" value="1"/>
</dbReference>
<dbReference type="SMART" id="SM00091">
    <property type="entry name" value="PAS"/>
    <property type="match status" value="3"/>
</dbReference>
<evidence type="ECO:0000256" key="3">
    <source>
        <dbReference type="ARBA" id="ARBA00022553"/>
    </source>
</evidence>
<feature type="domain" description="Histidine kinase" evidence="7">
    <location>
        <begin position="384"/>
        <end position="607"/>
    </location>
</feature>
<dbReference type="SUPFAM" id="SSF47384">
    <property type="entry name" value="Homodimeric domain of signal transducing histidine kinase"/>
    <property type="match status" value="1"/>
</dbReference>
<dbReference type="Pfam" id="PF08447">
    <property type="entry name" value="PAS_3"/>
    <property type="match status" value="2"/>
</dbReference>
<keyword evidence="12" id="KW-1185">Reference proteome</keyword>
<feature type="domain" description="PAC" evidence="10">
    <location>
        <begin position="63"/>
        <end position="115"/>
    </location>
</feature>
<dbReference type="InterPro" id="IPR036097">
    <property type="entry name" value="HisK_dim/P_sf"/>
</dbReference>
<evidence type="ECO:0000313" key="12">
    <source>
        <dbReference type="Proteomes" id="UP000014216"/>
    </source>
</evidence>
<dbReference type="SUPFAM" id="SSF55874">
    <property type="entry name" value="ATPase domain of HSP90 chaperone/DNA topoisomerase II/histidine kinase"/>
    <property type="match status" value="1"/>
</dbReference>
<dbReference type="OrthoDB" id="9813024at2"/>
<dbReference type="CDD" id="cd00156">
    <property type="entry name" value="REC"/>
    <property type="match status" value="1"/>
</dbReference>
<dbReference type="InterPro" id="IPR003594">
    <property type="entry name" value="HATPase_dom"/>
</dbReference>
<dbReference type="InterPro" id="IPR011006">
    <property type="entry name" value="CheY-like_superfamily"/>
</dbReference>
<dbReference type="NCBIfam" id="TIGR00229">
    <property type="entry name" value="sensory_box"/>
    <property type="match status" value="3"/>
</dbReference>
<dbReference type="InterPro" id="IPR013655">
    <property type="entry name" value="PAS_fold_3"/>
</dbReference>
<dbReference type="PANTHER" id="PTHR43304:SF1">
    <property type="entry name" value="PAC DOMAIN-CONTAINING PROTEIN"/>
    <property type="match status" value="1"/>
</dbReference>
<comment type="catalytic activity">
    <reaction evidence="1">
        <text>ATP + protein L-histidine = ADP + protein N-phospho-L-histidine.</text>
        <dbReference type="EC" id="2.7.13.3"/>
    </reaction>
</comment>
<dbReference type="AlphaFoldDB" id="S0G0Z3"/>
<dbReference type="InterPro" id="IPR003661">
    <property type="entry name" value="HisK_dim/P_dom"/>
</dbReference>
<name>S0G0Z3_9BACT</name>
<dbReference type="Proteomes" id="UP000014216">
    <property type="component" value="Unassembled WGS sequence"/>
</dbReference>
<dbReference type="CDD" id="cd00130">
    <property type="entry name" value="PAS"/>
    <property type="match status" value="3"/>
</dbReference>
<dbReference type="Gene3D" id="3.40.50.2300">
    <property type="match status" value="1"/>
</dbReference>
<dbReference type="InterPro" id="IPR000700">
    <property type="entry name" value="PAS-assoc_C"/>
</dbReference>
<evidence type="ECO:0000259" key="9">
    <source>
        <dbReference type="PROSITE" id="PS50112"/>
    </source>
</evidence>
<dbReference type="SMART" id="SM00388">
    <property type="entry name" value="HisKA"/>
    <property type="match status" value="1"/>
</dbReference>
<feature type="domain" description="PAS" evidence="9">
    <location>
        <begin position="22"/>
        <end position="59"/>
    </location>
</feature>
<dbReference type="EMBL" id="APJX01000017">
    <property type="protein sequence ID" value="EMS77346.1"/>
    <property type="molecule type" value="Genomic_DNA"/>
</dbReference>
<dbReference type="SMART" id="SM00086">
    <property type="entry name" value="PAC"/>
    <property type="match status" value="3"/>
</dbReference>
<feature type="modified residue" description="4-aspartylphosphate" evidence="6">
    <location>
        <position position="678"/>
    </location>
</feature>
<dbReference type="PROSITE" id="PS50109">
    <property type="entry name" value="HIS_KIN"/>
    <property type="match status" value="1"/>
</dbReference>
<dbReference type="GO" id="GO:0000155">
    <property type="term" value="F:phosphorelay sensor kinase activity"/>
    <property type="evidence" value="ECO:0007669"/>
    <property type="project" value="InterPro"/>
</dbReference>
<dbReference type="Gene3D" id="3.30.565.10">
    <property type="entry name" value="Histidine kinase-like ATPase, C-terminal domain"/>
    <property type="match status" value="1"/>
</dbReference>
<dbReference type="InterPro" id="IPR035965">
    <property type="entry name" value="PAS-like_dom_sf"/>
</dbReference>
<dbReference type="PROSITE" id="PS50110">
    <property type="entry name" value="RESPONSE_REGULATORY"/>
    <property type="match status" value="1"/>
</dbReference>
<feature type="domain" description="PAS" evidence="9">
    <location>
        <begin position="238"/>
        <end position="292"/>
    </location>
</feature>
<comment type="caution">
    <text evidence="11">The sequence shown here is derived from an EMBL/GenBank/DDBJ whole genome shotgun (WGS) entry which is preliminary data.</text>
</comment>
<dbReference type="SMART" id="SM00448">
    <property type="entry name" value="REC"/>
    <property type="match status" value="1"/>
</dbReference>
<evidence type="ECO:0000259" key="7">
    <source>
        <dbReference type="PROSITE" id="PS50109"/>
    </source>
</evidence>
<accession>S0G0Z3</accession>
<dbReference type="Gene3D" id="3.30.450.20">
    <property type="entry name" value="PAS domain"/>
    <property type="match status" value="3"/>
</dbReference>
<reference evidence="11 12" key="1">
    <citation type="journal article" date="2013" name="Genome Announc.">
        <title>Draft Genome Sequence of Desulfotignum phosphitoxidans DSM 13687 Strain FiPS-3.</title>
        <authorList>
            <person name="Poehlein A."/>
            <person name="Daniel R."/>
            <person name="Simeonova D.D."/>
        </authorList>
    </citation>
    <scope>NUCLEOTIDE SEQUENCE [LARGE SCALE GENOMIC DNA]</scope>
    <source>
        <strain evidence="11 12">DSM 13687</strain>
    </source>
</reference>
<evidence type="ECO:0000256" key="6">
    <source>
        <dbReference type="PROSITE-ProRule" id="PRU00169"/>
    </source>
</evidence>
<evidence type="ECO:0000256" key="2">
    <source>
        <dbReference type="ARBA" id="ARBA00012438"/>
    </source>
</evidence>
<dbReference type="InterPro" id="IPR001610">
    <property type="entry name" value="PAC"/>
</dbReference>
<protein>
    <recommendedName>
        <fullName evidence="2">histidine kinase</fullName>
        <ecNumber evidence="2">2.7.13.3</ecNumber>
    </recommendedName>
</protein>
<proteinExistence type="predicted"/>
<evidence type="ECO:0000313" key="11">
    <source>
        <dbReference type="EMBL" id="EMS77346.1"/>
    </source>
</evidence>
<evidence type="ECO:0000259" key="10">
    <source>
        <dbReference type="PROSITE" id="PS50113"/>
    </source>
</evidence>
<organism evidence="11 12">
    <name type="scientific">Desulfotignum phosphitoxidans DSM 13687</name>
    <dbReference type="NCBI Taxonomy" id="1286635"/>
    <lineage>
        <taxon>Bacteria</taxon>
        <taxon>Pseudomonadati</taxon>
        <taxon>Thermodesulfobacteriota</taxon>
        <taxon>Desulfobacteria</taxon>
        <taxon>Desulfobacterales</taxon>
        <taxon>Desulfobacteraceae</taxon>
        <taxon>Desulfotignum</taxon>
    </lineage>
</organism>
<dbReference type="InterPro" id="IPR004358">
    <property type="entry name" value="Sig_transdc_His_kin-like_C"/>
</dbReference>
<evidence type="ECO:0000256" key="5">
    <source>
        <dbReference type="ARBA" id="ARBA00022777"/>
    </source>
</evidence>
<evidence type="ECO:0000256" key="4">
    <source>
        <dbReference type="ARBA" id="ARBA00022679"/>
    </source>
</evidence>
<dbReference type="SUPFAM" id="SSF52172">
    <property type="entry name" value="CheY-like"/>
    <property type="match status" value="1"/>
</dbReference>
<feature type="domain" description="Response regulatory" evidence="8">
    <location>
        <begin position="627"/>
        <end position="743"/>
    </location>
</feature>
<dbReference type="Gene3D" id="1.10.287.130">
    <property type="match status" value="1"/>
</dbReference>
<dbReference type="InterPro" id="IPR000014">
    <property type="entry name" value="PAS"/>
</dbReference>
<keyword evidence="5 11" id="KW-0418">Kinase</keyword>
<dbReference type="PROSITE" id="PS50112">
    <property type="entry name" value="PAS"/>
    <property type="match status" value="2"/>
</dbReference>
<evidence type="ECO:0000256" key="1">
    <source>
        <dbReference type="ARBA" id="ARBA00000085"/>
    </source>
</evidence>
<dbReference type="PROSITE" id="PS50113">
    <property type="entry name" value="PAC"/>
    <property type="match status" value="3"/>
</dbReference>
<dbReference type="SMART" id="SM00387">
    <property type="entry name" value="HATPase_c"/>
    <property type="match status" value="1"/>
</dbReference>
<dbReference type="EC" id="2.7.13.3" evidence="2"/>
<dbReference type="InterPro" id="IPR005467">
    <property type="entry name" value="His_kinase_dom"/>
</dbReference>